<evidence type="ECO:0000256" key="4">
    <source>
        <dbReference type="ARBA" id="ARBA00031552"/>
    </source>
</evidence>
<dbReference type="FunFam" id="3.30.1330.40:FF:000016">
    <property type="entry name" value="Endoribonuclease"/>
    <property type="match status" value="1"/>
</dbReference>
<dbReference type="SMART" id="SM00256">
    <property type="entry name" value="FBOX"/>
    <property type="match status" value="1"/>
</dbReference>
<dbReference type="Pfam" id="PF08268">
    <property type="entry name" value="FBA_3"/>
    <property type="match status" value="1"/>
</dbReference>
<comment type="catalytic activity">
    <reaction evidence="5">
        <text>diphthine-[translation elongation factor 2] + NH4(+) + ATP = diphthamide-[translation elongation factor 2] + AMP + diphosphate + H(+)</text>
        <dbReference type="Rhea" id="RHEA:19753"/>
        <dbReference type="Rhea" id="RHEA-COMP:10172"/>
        <dbReference type="Rhea" id="RHEA-COMP:10174"/>
        <dbReference type="ChEBI" id="CHEBI:15378"/>
        <dbReference type="ChEBI" id="CHEBI:16692"/>
        <dbReference type="ChEBI" id="CHEBI:28938"/>
        <dbReference type="ChEBI" id="CHEBI:30616"/>
        <dbReference type="ChEBI" id="CHEBI:33019"/>
        <dbReference type="ChEBI" id="CHEBI:82696"/>
        <dbReference type="ChEBI" id="CHEBI:456215"/>
        <dbReference type="EC" id="6.3.1.14"/>
    </reaction>
</comment>
<dbReference type="Pfam" id="PF01042">
    <property type="entry name" value="Ribonuc_L-PSP"/>
    <property type="match status" value="2"/>
</dbReference>
<dbReference type="NCBIfam" id="TIGR01640">
    <property type="entry name" value="F_box_assoc_1"/>
    <property type="match status" value="1"/>
</dbReference>
<dbReference type="EC" id="6.3.1.14" evidence="1"/>
<dbReference type="Gramene" id="A05p49250.2_BraZ1">
    <property type="protein sequence ID" value="A05p49250.2_BraZ1.CDS"/>
    <property type="gene ID" value="A05g49250.2_BraZ1"/>
</dbReference>
<evidence type="ECO:0000313" key="9">
    <source>
        <dbReference type="Proteomes" id="UP000694005"/>
    </source>
</evidence>
<evidence type="ECO:0000256" key="5">
    <source>
        <dbReference type="ARBA" id="ARBA00048108"/>
    </source>
</evidence>
<dbReference type="PANTHER" id="PTHR12196">
    <property type="entry name" value="DOMAIN OF UNKNOWN FUNCTION 71 DUF71 -CONTAINING PROTEIN"/>
    <property type="match status" value="1"/>
</dbReference>
<evidence type="ECO:0000256" key="1">
    <source>
        <dbReference type="ARBA" id="ARBA00012089"/>
    </source>
</evidence>
<dbReference type="FunFam" id="3.40.50.620:FF:000069">
    <property type="entry name" value="diphthine--ammonia ligase"/>
    <property type="match status" value="1"/>
</dbReference>
<dbReference type="NCBIfam" id="TIGR00290">
    <property type="entry name" value="MJ0570_dom"/>
    <property type="match status" value="1"/>
</dbReference>
<dbReference type="FunFam" id="3.30.1330.40:FF:000009">
    <property type="entry name" value="Endoribonuclease"/>
    <property type="match status" value="1"/>
</dbReference>
<feature type="compositionally biased region" description="Basic and acidic residues" evidence="6">
    <location>
        <begin position="279"/>
        <end position="291"/>
    </location>
</feature>
<evidence type="ECO:0000259" key="7">
    <source>
        <dbReference type="SMART" id="SM00256"/>
    </source>
</evidence>
<dbReference type="PANTHER" id="PTHR12196:SF2">
    <property type="entry name" value="DIPHTHINE--AMMONIA LIGASE"/>
    <property type="match status" value="1"/>
</dbReference>
<dbReference type="SUPFAM" id="SSF81383">
    <property type="entry name" value="F-box domain"/>
    <property type="match status" value="1"/>
</dbReference>
<dbReference type="Gene3D" id="3.40.50.620">
    <property type="entry name" value="HUPs"/>
    <property type="match status" value="1"/>
</dbReference>
<dbReference type="CDD" id="cd06156">
    <property type="entry name" value="eu_AANH_C_2"/>
    <property type="match status" value="1"/>
</dbReference>
<evidence type="ECO:0000256" key="2">
    <source>
        <dbReference type="ARBA" id="ARBA00018426"/>
    </source>
</evidence>
<organism evidence="8 9">
    <name type="scientific">Brassica campestris</name>
    <name type="common">Field mustard</name>
    <dbReference type="NCBI Taxonomy" id="3711"/>
    <lineage>
        <taxon>Eukaryota</taxon>
        <taxon>Viridiplantae</taxon>
        <taxon>Streptophyta</taxon>
        <taxon>Embryophyta</taxon>
        <taxon>Tracheophyta</taxon>
        <taxon>Spermatophyta</taxon>
        <taxon>Magnoliopsida</taxon>
        <taxon>eudicotyledons</taxon>
        <taxon>Gunneridae</taxon>
        <taxon>Pentapetalae</taxon>
        <taxon>rosids</taxon>
        <taxon>malvids</taxon>
        <taxon>Brassicales</taxon>
        <taxon>Brassicaceae</taxon>
        <taxon>Brassiceae</taxon>
        <taxon>Brassica</taxon>
    </lineage>
</organism>
<dbReference type="InterPro" id="IPR013187">
    <property type="entry name" value="F-box-assoc_dom_typ3"/>
</dbReference>
<dbReference type="AlphaFoldDB" id="A0A8D9DMK1"/>
<dbReference type="SUPFAM" id="SSF55298">
    <property type="entry name" value="YjgF-like"/>
    <property type="match status" value="2"/>
</dbReference>
<dbReference type="Pfam" id="PF00646">
    <property type="entry name" value="F-box"/>
    <property type="match status" value="1"/>
</dbReference>
<dbReference type="Gene3D" id="3.30.1330.40">
    <property type="entry name" value="RutC-like"/>
    <property type="match status" value="2"/>
</dbReference>
<dbReference type="Proteomes" id="UP000694005">
    <property type="component" value="Chromosome A05"/>
</dbReference>
<feature type="region of interest" description="Disordered" evidence="6">
    <location>
        <begin position="266"/>
        <end position="291"/>
    </location>
</feature>
<gene>
    <name evidence="8" type="ORF">BRAPAZ1V2_A05P49250.2</name>
</gene>
<sequence length="1161" mass="130935">MKVVALVSGGKDSCYVMMKCIQYGHEIVALANLLPVDDSVDELDSYMYQTVGHQIIVSYAECMNVPLFRRRIRGSSRHQKLSYQMTPDDEVEDLFVLLSEVKRQIPSITAVSSGAIASDYQRLRVESICSRLGLVSLAFLWKQDQTLLLQEMIANGIKAILVKVAAIGLDPSKHLGKDLAFMEPHLLKLKELYGSNVCGEGGEYETLTLDCPLFTNARIVLDEFEVKLHSPDSIAPVGVLHPTVFHLEKKGDPDSNSLEKEPGLVFEVQGDGPSTPESTRQRDSGTVEHTRNRVHLSKTGKENTFSICCWLEDSSQSSTGLREDLETVLTETESQLLKQGFNWQNVLYIHLYISDMSEFAVANETYVKFITHENCPFGVPSRSTIELPLVQAGLGKAYVEVLVANDQSKRVLHVQSISSWAPSCIGPYSQATLHKGVLHMAGQLGLDPPTMNLRNEGAIAELDQALKNSEAIAEAFRCSISSSAILFVVFCSARTEQSERDQLHEKFVSFLDLAKSSRRVLDPMFLYILVPDLPKRALVEVKPVLYVEEDPETEDETRQEQFGEGDYGCWGYKPEEWHQDCVQKRVVDGKICVTVLSISAEVMKKLHGPEEEQQLERVTRFCVYLLNKTLSENSFTWQDTTSLRIHFSTSLGVSVKRLSNIFETAFKELNEMSHGGRVAKEPIFNLVPVLGAGNSSASLHNVITCELFSLRFVYQGHRSREFHCISICFYHHSPSCVFLVNIMCCIICLIGTSWNPGTMESLRQRKDRKTSSSLVYTDQQHSSLPLPIELVIDIFSRLSLKSIAISRCVSKPWAFLLGRSDFKDLRLKRSQARPRLLFAFKKGNKVFFLSSPQPQSPDEISVAADHLMSFSFDHPVIDISASVSGFFCVRVGVDGFVKGRKFTVEESVICNPSTGQSFTIPTLKTRKRVGIIRFLGYDPVEKLHKVLGMISHRYGRTMEHQVLTLGGTGTEKVTWRMTECGIPCKSSLQRQSICINGVLYYIETVTDGSGDHMIVCFDVRSEKYSFVKSPKRQLCHQLLDCNGKLALVPRGRSYYFNSETVKMWVLENPERHEWCKRVYRLPPMWEDVVDPQEWLEIVGVTGQNEFVMSRTYSADPFHVYYCNFDKETVTRVVIQGVGAFGSESRYSCHTYLNHVEDVKLM</sequence>
<dbReference type="InterPro" id="IPR006175">
    <property type="entry name" value="YjgF/YER057c/UK114"/>
</dbReference>
<dbReference type="InterPro" id="IPR035959">
    <property type="entry name" value="RutC-like_sf"/>
</dbReference>
<dbReference type="InterPro" id="IPR036047">
    <property type="entry name" value="F-box-like_dom_sf"/>
</dbReference>
<dbReference type="CDD" id="cd01994">
    <property type="entry name" value="AANH_PF0828-like"/>
    <property type="match status" value="1"/>
</dbReference>
<evidence type="ECO:0000313" key="8">
    <source>
        <dbReference type="EMBL" id="CAG7878404.1"/>
    </source>
</evidence>
<evidence type="ECO:0000256" key="3">
    <source>
        <dbReference type="ARBA" id="ARBA00029814"/>
    </source>
</evidence>
<evidence type="ECO:0000256" key="6">
    <source>
        <dbReference type="SAM" id="MobiDB-lite"/>
    </source>
</evidence>
<dbReference type="EMBL" id="LS974621">
    <property type="protein sequence ID" value="CAG7878404.1"/>
    <property type="molecule type" value="Genomic_DNA"/>
</dbReference>
<name>A0A8D9DMK1_BRACM</name>
<reference evidence="8 9" key="1">
    <citation type="submission" date="2021-07" db="EMBL/GenBank/DDBJ databases">
        <authorList>
            <consortium name="Genoscope - CEA"/>
            <person name="William W."/>
        </authorList>
    </citation>
    <scope>NUCLEOTIDE SEQUENCE [LARGE SCALE GENOMIC DNA]</scope>
</reference>
<dbReference type="InterPro" id="IPR030662">
    <property type="entry name" value="DPH6/MJ0570"/>
</dbReference>
<dbReference type="FunFam" id="3.90.1490.10:FF:000002">
    <property type="entry name" value="Diphthine--ammonia ligase"/>
    <property type="match status" value="1"/>
</dbReference>
<dbReference type="SUPFAM" id="SSF52402">
    <property type="entry name" value="Adenine nucleotide alpha hydrolases-like"/>
    <property type="match status" value="1"/>
</dbReference>
<dbReference type="InterPro" id="IPR017451">
    <property type="entry name" value="F-box-assoc_interact_dom"/>
</dbReference>
<protein>
    <recommendedName>
        <fullName evidence="2">Diphthine--ammonia ligase</fullName>
        <ecNumber evidence="1">6.3.1.14</ecNumber>
    </recommendedName>
    <alternativeName>
        <fullName evidence="3">Diphthamide synthase</fullName>
    </alternativeName>
    <alternativeName>
        <fullName evidence="4">Diphthamide synthetase</fullName>
    </alternativeName>
</protein>
<dbReference type="InterPro" id="IPR002761">
    <property type="entry name" value="Diphthami_syn_dom"/>
</dbReference>
<feature type="domain" description="F-box" evidence="7">
    <location>
        <begin position="786"/>
        <end position="826"/>
    </location>
</feature>
<dbReference type="InterPro" id="IPR014729">
    <property type="entry name" value="Rossmann-like_a/b/a_fold"/>
</dbReference>
<dbReference type="InterPro" id="IPR001810">
    <property type="entry name" value="F-box_dom"/>
</dbReference>
<dbReference type="Gene3D" id="3.90.1490.10">
    <property type="entry name" value="putative n-type atp pyrophosphatase, domain 2"/>
    <property type="match status" value="1"/>
</dbReference>
<dbReference type="Pfam" id="PF01902">
    <property type="entry name" value="Diphthami_syn_2"/>
    <property type="match status" value="1"/>
</dbReference>
<dbReference type="GO" id="GO:0017178">
    <property type="term" value="F:diphthine-ammonia ligase activity"/>
    <property type="evidence" value="ECO:0007669"/>
    <property type="project" value="UniProtKB-EC"/>
</dbReference>
<accession>A0A8D9DMK1</accession>
<proteinExistence type="predicted"/>